<proteinExistence type="predicted"/>
<dbReference type="RefSeq" id="WP_011254794.1">
    <property type="nucleotide sequence ID" value="NC_006823.1"/>
</dbReference>
<dbReference type="HOGENOM" id="CLU_1599335_0_0_4"/>
<keyword evidence="1" id="KW-0614">Plasmid</keyword>
<name>Q5NX31_AROAE</name>
<sequence>MRSIDAHKKPVKLFDEEELKNFREGRRAAREGFIAPLDLAIQDPFFARGYNQERLLVQSEQGKIILVRGLATVCARCNEMHLYEKPGCPCWDSDEVNLLKDWMKTGLPPHHGIEKLLKQYHLTYGVFIHLPRIAKFGFVEMDTYLKGRKEIGLPAITFPHGEPFFL</sequence>
<geneLocation type="plasmid" evidence="2">
    <name>pAzo1</name>
</geneLocation>
<dbReference type="Proteomes" id="UP000006552">
    <property type="component" value="Plasmid 1"/>
</dbReference>
<evidence type="ECO:0000313" key="2">
    <source>
        <dbReference type="Proteomes" id="UP000006552"/>
    </source>
</evidence>
<organism evidence="1 2">
    <name type="scientific">Aromatoleum aromaticum (strain DSM 19018 / LMG 30748 / EbN1)</name>
    <name type="common">Azoarcus sp. (strain EbN1)</name>
    <dbReference type="NCBI Taxonomy" id="76114"/>
    <lineage>
        <taxon>Bacteria</taxon>
        <taxon>Pseudomonadati</taxon>
        <taxon>Pseudomonadota</taxon>
        <taxon>Betaproteobacteria</taxon>
        <taxon>Rhodocyclales</taxon>
        <taxon>Rhodocyclaceae</taxon>
        <taxon>Aromatoleum</taxon>
    </lineage>
</organism>
<keyword evidence="2" id="KW-1185">Reference proteome</keyword>
<reference evidence="1 2" key="1">
    <citation type="journal article" date="2005" name="Arch. Microbiol.">
        <title>The genome sequence of an anaerobic aromatic-degrading denitrifying bacterium, strain EbN1.</title>
        <authorList>
            <person name="Rabus R."/>
            <person name="Kube M."/>
            <person name="Heider J."/>
            <person name="Beck A."/>
            <person name="Heitmann K."/>
            <person name="Widdel F."/>
            <person name="Reinhardt R."/>
        </authorList>
    </citation>
    <scope>NUCLEOTIDE SEQUENCE [LARGE SCALE GENOMIC DNA]</scope>
    <source>
        <strain evidence="1 2">EbN1</strain>
        <plasmid evidence="2">Plasmid pAzo1</plasmid>
    </source>
</reference>
<gene>
    <name evidence="1" type="ORF">p1B186</name>
</gene>
<dbReference type="KEGG" id="eba:p1B186"/>
<dbReference type="EMBL" id="CR555307">
    <property type="protein sequence ID" value="CAI10383.1"/>
    <property type="molecule type" value="Genomic_DNA"/>
</dbReference>
<dbReference type="AlphaFoldDB" id="Q5NX31"/>
<evidence type="ECO:0000313" key="1">
    <source>
        <dbReference type="EMBL" id="CAI10383.1"/>
    </source>
</evidence>
<protein>
    <submittedName>
        <fullName evidence="1">Uncharacterized protein</fullName>
    </submittedName>
</protein>
<accession>Q5NX31</accession>